<feature type="signal peptide" evidence="1">
    <location>
        <begin position="1"/>
        <end position="20"/>
    </location>
</feature>
<keyword evidence="1" id="KW-0732">Signal</keyword>
<comment type="caution">
    <text evidence="3">The sequence shown here is derived from an EMBL/GenBank/DDBJ whole genome shotgun (WGS) entry which is preliminary data.</text>
</comment>
<evidence type="ECO:0000256" key="1">
    <source>
        <dbReference type="SAM" id="SignalP"/>
    </source>
</evidence>
<evidence type="ECO:0000313" key="4">
    <source>
        <dbReference type="Proteomes" id="UP000475249"/>
    </source>
</evidence>
<dbReference type="SUPFAM" id="SSF56935">
    <property type="entry name" value="Porins"/>
    <property type="match status" value="1"/>
</dbReference>
<dbReference type="InterPro" id="IPR025388">
    <property type="entry name" value="Alginate_export_dom"/>
</dbReference>
<dbReference type="AlphaFoldDB" id="A0A6L9E757"/>
<dbReference type="EMBL" id="WXYO01000001">
    <property type="protein sequence ID" value="NAS10556.1"/>
    <property type="molecule type" value="Genomic_DNA"/>
</dbReference>
<feature type="chain" id="PRO_5027078195" evidence="1">
    <location>
        <begin position="21"/>
        <end position="432"/>
    </location>
</feature>
<evidence type="ECO:0000259" key="2">
    <source>
        <dbReference type="Pfam" id="PF13372"/>
    </source>
</evidence>
<sequence length="432" mass="47792">MKKGYKLFILVVLSIQFTNAQFTLDGQFRPRTEYRNGFQTLIPDAADAGFAINTRARLNAGFETESFKVYLSLQDLMVWGENPQIVPIDANNSFSVFEAWASLKLGGNWSTKLGRQVLSYDDQRFFGGLDWAQQGRNHDLLMIKYKGAQFIMDFGLAFNQDLDENGGPLFGFQNQSTAYPAGNPFQYKTMQYLYLNQKWSGFSASFLAVNNGYQNFDDAGEADGVNSTFTLGTHLNFKKGSFGAAANAFYQTGSFFTGLDVDGAYLLGLDLSYKASAAVNLGIGVELISGDDADTADKTEAFLPTFGTNHKFNGFMDYFYVGNHVNSIGLFDIHASANFKLGERSSLFAKVLNFSGEQDLPSGENALGTEVDLVFTQKFKGYSLKIGYSHLFPSDGMYELKGVAEADAADNQNWAWAMLIIKPKFFTTAKPD</sequence>
<accession>A0A6L9E757</accession>
<dbReference type="Proteomes" id="UP000475249">
    <property type="component" value="Unassembled WGS sequence"/>
</dbReference>
<keyword evidence="4" id="KW-1185">Reference proteome</keyword>
<dbReference type="RefSeq" id="WP_161433358.1">
    <property type="nucleotide sequence ID" value="NZ_WXYO01000001.1"/>
</dbReference>
<proteinExistence type="predicted"/>
<feature type="domain" description="Alginate export" evidence="2">
    <location>
        <begin position="24"/>
        <end position="397"/>
    </location>
</feature>
<gene>
    <name evidence="3" type="ORF">GTQ38_00990</name>
</gene>
<organism evidence="3 4">
    <name type="scientific">Poritiphilus flavus</name>
    <dbReference type="NCBI Taxonomy" id="2697053"/>
    <lineage>
        <taxon>Bacteria</taxon>
        <taxon>Pseudomonadati</taxon>
        <taxon>Bacteroidota</taxon>
        <taxon>Flavobacteriia</taxon>
        <taxon>Flavobacteriales</taxon>
        <taxon>Flavobacteriaceae</taxon>
        <taxon>Poritiphilus</taxon>
    </lineage>
</organism>
<name>A0A6L9E757_9FLAO</name>
<evidence type="ECO:0000313" key="3">
    <source>
        <dbReference type="EMBL" id="NAS10556.1"/>
    </source>
</evidence>
<reference evidence="3 4" key="1">
    <citation type="submission" date="2020-01" db="EMBL/GenBank/DDBJ databases">
        <title>Bacteria diversity of Porities sp.</title>
        <authorList>
            <person name="Wang G."/>
        </authorList>
    </citation>
    <scope>NUCLEOTIDE SEQUENCE [LARGE SCALE GENOMIC DNA]</scope>
    <source>
        <strain evidence="3 4">R33</strain>
    </source>
</reference>
<protein>
    <submittedName>
        <fullName evidence="3">Alginate export family protein</fullName>
    </submittedName>
</protein>
<dbReference type="Pfam" id="PF13372">
    <property type="entry name" value="Alginate_exp"/>
    <property type="match status" value="1"/>
</dbReference>